<dbReference type="EMBL" id="CP029145">
    <property type="protein sequence ID" value="AWM35190.1"/>
    <property type="molecule type" value="Genomic_DNA"/>
</dbReference>
<dbReference type="Pfam" id="PF01527">
    <property type="entry name" value="HTH_Tnp_1"/>
    <property type="match status" value="1"/>
</dbReference>
<dbReference type="Gene3D" id="1.10.10.60">
    <property type="entry name" value="Homeodomain-like"/>
    <property type="match status" value="1"/>
</dbReference>
<accession>A0A2Z3H2E7</accession>
<dbReference type="InterPro" id="IPR009057">
    <property type="entry name" value="Homeodomain-like_sf"/>
</dbReference>
<dbReference type="RefSeq" id="WP_109658207.1">
    <property type="nucleotide sequence ID" value="NZ_CP029145.1"/>
</dbReference>
<gene>
    <name evidence="2" type="ORF">DDQ68_21925</name>
</gene>
<dbReference type="OrthoDB" id="885408at2"/>
<dbReference type="InterPro" id="IPR002514">
    <property type="entry name" value="Transposase_8"/>
</dbReference>
<keyword evidence="3" id="KW-1185">Reference proteome</keyword>
<dbReference type="GO" id="GO:0006313">
    <property type="term" value="P:DNA transposition"/>
    <property type="evidence" value="ECO:0007669"/>
    <property type="project" value="InterPro"/>
</dbReference>
<feature type="coiled-coil region" evidence="1">
    <location>
        <begin position="65"/>
        <end position="92"/>
    </location>
</feature>
<dbReference type="SUPFAM" id="SSF46689">
    <property type="entry name" value="Homeodomain-like"/>
    <property type="match status" value="1"/>
</dbReference>
<dbReference type="KEGG" id="hnv:DDQ68_21925"/>
<evidence type="ECO:0000256" key="1">
    <source>
        <dbReference type="SAM" id="Coils"/>
    </source>
</evidence>
<sequence>MEAAKPAGGRQRTKYDAAFRTEAVRRVSQDGQAATRVAQALGMSAAVLGKWVRAAHAQAARPAASDVLAQENKQLRAQLARAEMERDILKKALTISQMLEAHFYNRRADETLRLHCPACSRLARAHAVPLAGCQPQRLLRVAEARAD</sequence>
<organism evidence="2 3">
    <name type="scientific">Hymenobacter nivis</name>
    <dbReference type="NCBI Taxonomy" id="1850093"/>
    <lineage>
        <taxon>Bacteria</taxon>
        <taxon>Pseudomonadati</taxon>
        <taxon>Bacteroidota</taxon>
        <taxon>Cytophagia</taxon>
        <taxon>Cytophagales</taxon>
        <taxon>Hymenobacteraceae</taxon>
        <taxon>Hymenobacter</taxon>
    </lineage>
</organism>
<dbReference type="GO" id="GO:0004803">
    <property type="term" value="F:transposase activity"/>
    <property type="evidence" value="ECO:0007669"/>
    <property type="project" value="InterPro"/>
</dbReference>
<dbReference type="Proteomes" id="UP000245999">
    <property type="component" value="Chromosome"/>
</dbReference>
<protein>
    <recommendedName>
        <fullName evidence="4">Transposase</fullName>
    </recommendedName>
</protein>
<evidence type="ECO:0000313" key="3">
    <source>
        <dbReference type="Proteomes" id="UP000245999"/>
    </source>
</evidence>
<dbReference type="AlphaFoldDB" id="A0A2Z3H2E7"/>
<evidence type="ECO:0008006" key="4">
    <source>
        <dbReference type="Google" id="ProtNLM"/>
    </source>
</evidence>
<keyword evidence="1" id="KW-0175">Coiled coil</keyword>
<reference evidence="3" key="1">
    <citation type="submission" date="2018-04" db="EMBL/GenBank/DDBJ databases">
        <title>Complete genome of Antarctic heterotrophic bacterium Hymenobacter nivis.</title>
        <authorList>
            <person name="Terashima M."/>
        </authorList>
    </citation>
    <scope>NUCLEOTIDE SEQUENCE [LARGE SCALE GENOMIC DNA]</scope>
    <source>
        <strain evidence="3">NBRC 111535</strain>
    </source>
</reference>
<dbReference type="GO" id="GO:0003677">
    <property type="term" value="F:DNA binding"/>
    <property type="evidence" value="ECO:0007669"/>
    <property type="project" value="InterPro"/>
</dbReference>
<evidence type="ECO:0000313" key="2">
    <source>
        <dbReference type="EMBL" id="AWM35190.1"/>
    </source>
</evidence>
<name>A0A2Z3H2E7_9BACT</name>
<proteinExistence type="predicted"/>